<dbReference type="FunFam" id="3.40.850.10:FF:000120">
    <property type="entry name" value="Kinesin family protein"/>
    <property type="match status" value="1"/>
</dbReference>
<evidence type="ECO:0000256" key="2">
    <source>
        <dbReference type="ARBA" id="ARBA00022741"/>
    </source>
</evidence>
<dbReference type="Gene3D" id="3.40.850.10">
    <property type="entry name" value="Kinesin motor domain"/>
    <property type="match status" value="2"/>
</dbReference>
<accession>A0AAE8SWW4</accession>
<dbReference type="Proteomes" id="UP001187682">
    <property type="component" value="Unassembled WGS sequence"/>
</dbReference>
<evidence type="ECO:0000259" key="9">
    <source>
        <dbReference type="PROSITE" id="PS50067"/>
    </source>
</evidence>
<dbReference type="GO" id="GO:0005634">
    <property type="term" value="C:nucleus"/>
    <property type="evidence" value="ECO:0007669"/>
    <property type="project" value="TreeGrafter"/>
</dbReference>
<dbReference type="PANTHER" id="PTHR24115">
    <property type="entry name" value="KINESIN-RELATED"/>
    <property type="match status" value="1"/>
</dbReference>
<feature type="coiled-coil region" evidence="7">
    <location>
        <begin position="738"/>
        <end position="765"/>
    </location>
</feature>
<evidence type="ECO:0000256" key="4">
    <source>
        <dbReference type="ARBA" id="ARBA00023175"/>
    </source>
</evidence>
<dbReference type="GO" id="GO:0007018">
    <property type="term" value="P:microtubule-based movement"/>
    <property type="evidence" value="ECO:0007669"/>
    <property type="project" value="InterPro"/>
</dbReference>
<dbReference type="GO" id="GO:0016887">
    <property type="term" value="F:ATP hydrolysis activity"/>
    <property type="evidence" value="ECO:0007669"/>
    <property type="project" value="TreeGrafter"/>
</dbReference>
<gene>
    <name evidence="10" type="ORF">DNG_06747</name>
</gene>
<dbReference type="FunFam" id="3.40.850.10:FF:000091">
    <property type="entry name" value="Kinesin family protein"/>
    <property type="match status" value="1"/>
</dbReference>
<feature type="coiled-coil region" evidence="7">
    <location>
        <begin position="635"/>
        <end position="683"/>
    </location>
</feature>
<dbReference type="PROSITE" id="PS00411">
    <property type="entry name" value="KINESIN_MOTOR_1"/>
    <property type="match status" value="1"/>
</dbReference>
<comment type="caution">
    <text evidence="10">The sequence shown here is derived from an EMBL/GenBank/DDBJ whole genome shotgun (WGS) entry which is preliminary data.</text>
</comment>
<dbReference type="InterPro" id="IPR027417">
    <property type="entry name" value="P-loop_NTPase"/>
</dbReference>
<feature type="region of interest" description="Disordered" evidence="8">
    <location>
        <begin position="246"/>
        <end position="273"/>
    </location>
</feature>
<proteinExistence type="inferred from homology"/>
<evidence type="ECO:0000256" key="8">
    <source>
        <dbReference type="SAM" id="MobiDB-lite"/>
    </source>
</evidence>
<evidence type="ECO:0000256" key="5">
    <source>
        <dbReference type="PROSITE-ProRule" id="PRU00283"/>
    </source>
</evidence>
<feature type="compositionally biased region" description="Pro residues" evidence="8">
    <location>
        <begin position="251"/>
        <end position="260"/>
    </location>
</feature>
<dbReference type="InterPro" id="IPR001752">
    <property type="entry name" value="Kinesin_motor_dom"/>
</dbReference>
<keyword evidence="2 5" id="KW-0547">Nucleotide-binding</keyword>
<dbReference type="PRINTS" id="PR00380">
    <property type="entry name" value="KINESINHEAVY"/>
</dbReference>
<comment type="similarity">
    <text evidence="5 6">Belongs to the TRAFAC class myosin-kinesin ATPase superfamily. Kinesin family.</text>
</comment>
<name>A0AAE8SWW4_9PEZI</name>
<reference evidence="10" key="1">
    <citation type="submission" date="2018-03" db="EMBL/GenBank/DDBJ databases">
        <authorList>
            <person name="Guldener U."/>
        </authorList>
    </citation>
    <scope>NUCLEOTIDE SEQUENCE</scope>
</reference>
<feature type="binding site" evidence="5">
    <location>
        <begin position="114"/>
        <end position="121"/>
    </location>
    <ligand>
        <name>ATP</name>
        <dbReference type="ChEBI" id="CHEBI:30616"/>
    </ligand>
</feature>
<evidence type="ECO:0000313" key="11">
    <source>
        <dbReference type="Proteomes" id="UP001187682"/>
    </source>
</evidence>
<organism evidence="10 11">
    <name type="scientific">Cephalotrichum gorgonifer</name>
    <dbReference type="NCBI Taxonomy" id="2041049"/>
    <lineage>
        <taxon>Eukaryota</taxon>
        <taxon>Fungi</taxon>
        <taxon>Dikarya</taxon>
        <taxon>Ascomycota</taxon>
        <taxon>Pezizomycotina</taxon>
        <taxon>Sordariomycetes</taxon>
        <taxon>Hypocreomycetidae</taxon>
        <taxon>Microascales</taxon>
        <taxon>Microascaceae</taxon>
        <taxon>Cephalotrichum</taxon>
    </lineage>
</organism>
<dbReference type="Pfam" id="PF00225">
    <property type="entry name" value="Kinesin"/>
    <property type="match status" value="2"/>
</dbReference>
<dbReference type="InterPro" id="IPR019821">
    <property type="entry name" value="Kinesin_motor_CS"/>
</dbReference>
<evidence type="ECO:0000256" key="3">
    <source>
        <dbReference type="ARBA" id="ARBA00022840"/>
    </source>
</evidence>
<feature type="domain" description="Kinesin motor" evidence="9">
    <location>
        <begin position="13"/>
        <end position="558"/>
    </location>
</feature>
<evidence type="ECO:0000256" key="1">
    <source>
        <dbReference type="ARBA" id="ARBA00022701"/>
    </source>
</evidence>
<dbReference type="GO" id="GO:0008017">
    <property type="term" value="F:microtubule binding"/>
    <property type="evidence" value="ECO:0007669"/>
    <property type="project" value="InterPro"/>
</dbReference>
<protein>
    <recommendedName>
        <fullName evidence="6">Kinesin-like protein</fullName>
    </recommendedName>
</protein>
<dbReference type="EMBL" id="ONZQ02000009">
    <property type="protein sequence ID" value="SPO04064.1"/>
    <property type="molecule type" value="Genomic_DNA"/>
</dbReference>
<keyword evidence="7" id="KW-0175">Coiled coil</keyword>
<dbReference type="SUPFAM" id="SSF52540">
    <property type="entry name" value="P-loop containing nucleoside triphosphate hydrolases"/>
    <property type="match status" value="1"/>
</dbReference>
<dbReference type="GO" id="GO:0005874">
    <property type="term" value="C:microtubule"/>
    <property type="evidence" value="ECO:0007669"/>
    <property type="project" value="UniProtKB-KW"/>
</dbReference>
<dbReference type="GO" id="GO:0005871">
    <property type="term" value="C:kinesin complex"/>
    <property type="evidence" value="ECO:0007669"/>
    <property type="project" value="TreeGrafter"/>
</dbReference>
<keyword evidence="4 5" id="KW-0505">Motor protein</keyword>
<dbReference type="PANTHER" id="PTHR24115:SF1008">
    <property type="entry name" value="KINESIN-LIKE PROTEIN SUBITO"/>
    <property type="match status" value="1"/>
</dbReference>
<feature type="region of interest" description="Disordered" evidence="8">
    <location>
        <begin position="794"/>
        <end position="836"/>
    </location>
</feature>
<dbReference type="SMART" id="SM00129">
    <property type="entry name" value="KISc"/>
    <property type="match status" value="1"/>
</dbReference>
<keyword evidence="1 6" id="KW-0493">Microtubule</keyword>
<evidence type="ECO:0000313" key="10">
    <source>
        <dbReference type="EMBL" id="SPO04064.1"/>
    </source>
</evidence>
<dbReference type="InterPro" id="IPR036961">
    <property type="entry name" value="Kinesin_motor_dom_sf"/>
</dbReference>
<dbReference type="PROSITE" id="PS50067">
    <property type="entry name" value="KINESIN_MOTOR_2"/>
    <property type="match status" value="1"/>
</dbReference>
<keyword evidence="11" id="KW-1185">Reference proteome</keyword>
<feature type="region of interest" description="Disordered" evidence="8">
    <location>
        <begin position="20"/>
        <end position="60"/>
    </location>
</feature>
<sequence>METAQAQKSSANLFQVFLRLRPPPSGSSSGSQERFLTVEDPESDADDAQHPTHITLNPPNDRRRAIEKFAFTQVFEEQATQLDVFHCTGVAPLIEGVIAPHGGAGTDALVATLGVTGSGKSHTILGSRSQRGLTQLALDVIFRSLGSNLVDPNSSPSLEASLQASDSSEASIMCASTLLDSVFADPLAQSRNGGSRAPTPAMVGSPEKLYPTLPLPPHLSPHKTYTQSPKTIRLVDPASQLYHPSRFSPLLSPPPGPLIPTPKRAGDNTKHYMNPTATTRVKKKVNTKTEEKGEHVAATPSAASRRLMQMPSNLPQNPDVSGVNVSADPSAEYAVVLSMHEVYNDRIFDLLTPPVRSNATKEYRRRPLVFKSTESSPDRKVVAGLRKVICGSLSEALMVVEAGLHERRVAGTGSNSTSSRSHGFICVEVKKRQRSRRSTAWGGSTLTVVDLAGSERARDAKTQGATLAEAGKINESLMYLGQCLQMQTGGGQSNKPNIVPFRQCKLTELLFSNSFPSASSSHQRRNPQKAVMIVTADPLGDFNATSQILRYSALAREVTVPRIPSIFSNPPPAASTYATSPPGPYPAPTPGTYHHPNHLASPTLSARDFNYFGGGGSGSHRNISPAGSTDDRAMMELAALEISRLAEEVEGLRGELARESEARNAAEAHLLSLEDRMIELEQVIREDCAAEFEKTLAMEMARWKASFAAEMERGEEHWDRKVELLERGLVGAEAEGEENKENVLVEDMEEEIERLRRENGILRRELGGRSPTRRIPLQEREDVLQRERGDVVEGLGGKMESLRVSAESAKGRSGSPKKVRKLQVKRWEDAGDPESF</sequence>
<feature type="compositionally biased region" description="Basic residues" evidence="8">
    <location>
        <begin position="815"/>
        <end position="824"/>
    </location>
</feature>
<dbReference type="GO" id="GO:0005524">
    <property type="term" value="F:ATP binding"/>
    <property type="evidence" value="ECO:0007669"/>
    <property type="project" value="UniProtKB-UniRule"/>
</dbReference>
<dbReference type="GO" id="GO:0003777">
    <property type="term" value="F:microtubule motor activity"/>
    <property type="evidence" value="ECO:0007669"/>
    <property type="project" value="InterPro"/>
</dbReference>
<dbReference type="InterPro" id="IPR027640">
    <property type="entry name" value="Kinesin-like_fam"/>
</dbReference>
<evidence type="ECO:0000256" key="7">
    <source>
        <dbReference type="SAM" id="Coils"/>
    </source>
</evidence>
<keyword evidence="3 5" id="KW-0067">ATP-binding</keyword>
<dbReference type="AlphaFoldDB" id="A0AAE8SWW4"/>
<evidence type="ECO:0000256" key="6">
    <source>
        <dbReference type="RuleBase" id="RU000394"/>
    </source>
</evidence>